<proteinExistence type="inferred from homology"/>
<keyword evidence="2" id="KW-0031">Aminopeptidase</keyword>
<dbReference type="Proteomes" id="UP000229681">
    <property type="component" value="Unassembled WGS sequence"/>
</dbReference>
<evidence type="ECO:0000256" key="2">
    <source>
        <dbReference type="ARBA" id="ARBA00022438"/>
    </source>
</evidence>
<keyword evidence="3" id="KW-0645">Protease</keyword>
<accession>A0A2M8PD13</accession>
<evidence type="ECO:0000313" key="10">
    <source>
        <dbReference type="EMBL" id="PJF35434.1"/>
    </source>
</evidence>
<comment type="caution">
    <text evidence="10">The sequence shown here is derived from an EMBL/GenBank/DDBJ whole genome shotgun (WGS) entry which is preliminary data.</text>
</comment>
<evidence type="ECO:0000256" key="8">
    <source>
        <dbReference type="ARBA" id="ARBA00050061"/>
    </source>
</evidence>
<evidence type="ECO:0000259" key="9">
    <source>
        <dbReference type="PROSITE" id="PS00631"/>
    </source>
</evidence>
<evidence type="ECO:0000256" key="6">
    <source>
        <dbReference type="ARBA" id="ARBA00049972"/>
    </source>
</evidence>
<dbReference type="GO" id="GO:0006508">
    <property type="term" value="P:proteolysis"/>
    <property type="evidence" value="ECO:0007669"/>
    <property type="project" value="UniProtKB-KW"/>
</dbReference>
<feature type="non-terminal residue" evidence="10">
    <location>
        <position position="1"/>
    </location>
</feature>
<dbReference type="CDD" id="cd00433">
    <property type="entry name" value="Peptidase_M17"/>
    <property type="match status" value="1"/>
</dbReference>
<sequence>APERLTIVLPEDATADRDAVERGMRAGQILGEATCLARTLVNLPPNICTPQHLAETARQVAEAHGLRLQVLDRAEMEALKMGALLGVARGSAIPPQFIILEHQPERAAEGNSIVLVGKGITFDTGGYSIKTSEGMVAMKNDMAGAAAVLGALQAIAALGVPRHVVGLVPATFNMISGNSYLPSEVLTASNGTTIEVISTDAEGRLILADALVYAARYKPAAVIDIATLTGSIVVALGNAAAGLYTTHDELRQALLAAAEATGERLWAMPMFSDYEKLIESKTADIKNSGGRFGGASIGAVFLKRFADYPAWAHIDMAGMAEDLPNNPLYPSGATGYGVRLLAEYVRRATTQ</sequence>
<dbReference type="AlphaFoldDB" id="A0A2M8PD13"/>
<dbReference type="Gene3D" id="3.40.630.10">
    <property type="entry name" value="Zn peptidases"/>
    <property type="match status" value="1"/>
</dbReference>
<dbReference type="GO" id="GO:0030145">
    <property type="term" value="F:manganese ion binding"/>
    <property type="evidence" value="ECO:0007669"/>
    <property type="project" value="InterPro"/>
</dbReference>
<evidence type="ECO:0000256" key="3">
    <source>
        <dbReference type="ARBA" id="ARBA00022670"/>
    </source>
</evidence>
<feature type="domain" description="Cytosol aminopeptidase" evidence="9">
    <location>
        <begin position="198"/>
        <end position="205"/>
    </location>
</feature>
<dbReference type="GO" id="GO:0005737">
    <property type="term" value="C:cytoplasm"/>
    <property type="evidence" value="ECO:0007669"/>
    <property type="project" value="InterPro"/>
</dbReference>
<dbReference type="PROSITE" id="PS00631">
    <property type="entry name" value="CYTOSOL_AP"/>
    <property type="match status" value="1"/>
</dbReference>
<evidence type="ECO:0000313" key="11">
    <source>
        <dbReference type="Proteomes" id="UP000229681"/>
    </source>
</evidence>
<dbReference type="GO" id="GO:0070006">
    <property type="term" value="F:metalloaminopeptidase activity"/>
    <property type="evidence" value="ECO:0007669"/>
    <property type="project" value="InterPro"/>
</dbReference>
<dbReference type="PRINTS" id="PR00481">
    <property type="entry name" value="LAMNOPPTDASE"/>
</dbReference>
<gene>
    <name evidence="10" type="ORF">CUN49_10560</name>
</gene>
<dbReference type="PANTHER" id="PTHR11963">
    <property type="entry name" value="LEUCINE AMINOPEPTIDASE-RELATED"/>
    <property type="match status" value="1"/>
</dbReference>
<evidence type="ECO:0000256" key="4">
    <source>
        <dbReference type="ARBA" id="ARBA00022801"/>
    </source>
</evidence>
<comment type="similarity">
    <text evidence="1">Belongs to the peptidase M17 family.</text>
</comment>
<evidence type="ECO:0000256" key="5">
    <source>
        <dbReference type="ARBA" id="ARBA00033172"/>
    </source>
</evidence>
<name>A0A2M8PD13_9CHLR</name>
<evidence type="ECO:0000256" key="7">
    <source>
        <dbReference type="ARBA" id="ARBA00050021"/>
    </source>
</evidence>
<comment type="function">
    <text evidence="6">Presumably involved in the processing and regular turnover of intracellular proteins. Catalyzes the removal of unsubstituted N-terminal amino acids from various peptides.</text>
</comment>
<dbReference type="Pfam" id="PF00883">
    <property type="entry name" value="Peptidase_M17"/>
    <property type="match status" value="1"/>
</dbReference>
<dbReference type="InterPro" id="IPR011356">
    <property type="entry name" value="Leucine_aapep/pepB"/>
</dbReference>
<dbReference type="InterPro" id="IPR000819">
    <property type="entry name" value="Peptidase_M17_C"/>
</dbReference>
<dbReference type="EMBL" id="PGTM01000156">
    <property type="protein sequence ID" value="PJF35434.1"/>
    <property type="molecule type" value="Genomic_DNA"/>
</dbReference>
<evidence type="ECO:0000256" key="1">
    <source>
        <dbReference type="ARBA" id="ARBA00009528"/>
    </source>
</evidence>
<protein>
    <recommendedName>
        <fullName evidence="7">Probable cytosol aminopeptidase</fullName>
    </recommendedName>
    <alternativeName>
        <fullName evidence="8">Leucine aminopeptidase</fullName>
    </alternativeName>
    <alternativeName>
        <fullName evidence="5">Leucyl aminopeptidase</fullName>
    </alternativeName>
</protein>
<dbReference type="PANTHER" id="PTHR11963:SF23">
    <property type="entry name" value="CYTOSOL AMINOPEPTIDASE"/>
    <property type="match status" value="1"/>
</dbReference>
<reference evidence="10 11" key="1">
    <citation type="submission" date="2017-11" db="EMBL/GenBank/DDBJ databases">
        <title>Evolution of Phototrophy in the Chloroflexi Phylum Driven by Horizontal Gene Transfer.</title>
        <authorList>
            <person name="Ward L.M."/>
            <person name="Hemp J."/>
            <person name="Shih P.M."/>
            <person name="Mcglynn S.E."/>
            <person name="Fischer W."/>
        </authorList>
    </citation>
    <scope>NUCLEOTIDE SEQUENCE [LARGE SCALE GENOMIC DNA]</scope>
    <source>
        <strain evidence="10">JP3_13</strain>
    </source>
</reference>
<dbReference type="SUPFAM" id="SSF53187">
    <property type="entry name" value="Zn-dependent exopeptidases"/>
    <property type="match status" value="1"/>
</dbReference>
<organism evidence="10 11">
    <name type="scientific">Candidatus Thermofonsia Clade 1 bacterium</name>
    <dbReference type="NCBI Taxonomy" id="2364210"/>
    <lineage>
        <taxon>Bacteria</taxon>
        <taxon>Bacillati</taxon>
        <taxon>Chloroflexota</taxon>
        <taxon>Candidatus Thermofontia</taxon>
        <taxon>Candidatus Thermofonsia Clade 1</taxon>
    </lineage>
</organism>
<keyword evidence="4" id="KW-0378">Hydrolase</keyword>